<gene>
    <name evidence="4" type="ORF">BSL78_02060</name>
</gene>
<feature type="domain" description="Nuclear factor related to kappa-B-binding protein winged helix-like" evidence="2">
    <location>
        <begin position="202"/>
        <end position="297"/>
    </location>
</feature>
<accession>A0A2G8LL76</accession>
<dbReference type="InterPro" id="IPR024867">
    <property type="entry name" value="NFRKB"/>
</dbReference>
<dbReference type="PANTHER" id="PTHR13052">
    <property type="entry name" value="NFRKB-RELATED"/>
    <property type="match status" value="1"/>
</dbReference>
<dbReference type="Pfam" id="PF14465">
    <property type="entry name" value="WHD_1st_NFRKB"/>
    <property type="match status" value="1"/>
</dbReference>
<dbReference type="Proteomes" id="UP000230750">
    <property type="component" value="Unassembled WGS sequence"/>
</dbReference>
<evidence type="ECO:0000313" key="5">
    <source>
        <dbReference type="Proteomes" id="UP000230750"/>
    </source>
</evidence>
<feature type="region of interest" description="Disordered" evidence="1">
    <location>
        <begin position="438"/>
        <end position="462"/>
    </location>
</feature>
<dbReference type="STRING" id="307972.A0A2G8LL76"/>
<feature type="compositionally biased region" description="Low complexity" evidence="1">
    <location>
        <begin position="438"/>
        <end position="456"/>
    </location>
</feature>
<dbReference type="Gene3D" id="1.10.10.2430">
    <property type="entry name" value="NFRKB winged helix-like domain"/>
    <property type="match status" value="1"/>
</dbReference>
<sequence length="479" mass="55138">MELLEVVQFTSPSEYIKKPQQDLRKSKLDSQEKEKYEMLLEDLSKELGESMLSDEEMENGAVKEENPVKPEFSLVTEEDYMMMLERMQIVKEDADHPEFIFSHITLRDIINRTYPVKIRSQEEANALKRKRKKEKEELKSKKKKKTPTTSPKPSTPVSVISSQDSFLGMEVPVHQSLPLSVSNRNQSPEVHNKVQYQVPHSFFALLRKYFNIAMNHQLWVSELQERVSIWEKSPVSVLCPWRPLQLSWSKVVENTLYFLSLEEQGKVVRYLEEEDAWVWPDPMSVANDHLTMLFKRWLDLMLRVQPVVSPMACKDGTLVIPEPRMYTEYTVRSSSEEEIGQFQTQELQRFSEPQKPFTYCQHGYESVVGPVKGITPMDPLPASKGREHSLLISDRPSYVTILSLERIQMEQIMALRTKKASSKPKQGSQMRVAPLDYSADFTTSGSESSSPSFDLSNRSSPETPGVLALVFYLTVQGLT</sequence>
<keyword evidence="5" id="KW-1185">Reference proteome</keyword>
<dbReference type="Pfam" id="PF25793">
    <property type="entry name" value="WHD_2nd_NFRKB"/>
    <property type="match status" value="1"/>
</dbReference>
<protein>
    <submittedName>
        <fullName evidence="4">Putative nuclear factor related to kappa-B-binding protein-like isoform X3</fullName>
    </submittedName>
</protein>
<dbReference type="GO" id="GO:0002020">
    <property type="term" value="F:protease binding"/>
    <property type="evidence" value="ECO:0007669"/>
    <property type="project" value="TreeGrafter"/>
</dbReference>
<reference evidence="4 5" key="1">
    <citation type="journal article" date="2017" name="PLoS Biol.">
        <title>The sea cucumber genome provides insights into morphological evolution and visceral regeneration.</title>
        <authorList>
            <person name="Zhang X."/>
            <person name="Sun L."/>
            <person name="Yuan J."/>
            <person name="Sun Y."/>
            <person name="Gao Y."/>
            <person name="Zhang L."/>
            <person name="Li S."/>
            <person name="Dai H."/>
            <person name="Hamel J.F."/>
            <person name="Liu C."/>
            <person name="Yu Y."/>
            <person name="Liu S."/>
            <person name="Lin W."/>
            <person name="Guo K."/>
            <person name="Jin S."/>
            <person name="Xu P."/>
            <person name="Storey K.B."/>
            <person name="Huan P."/>
            <person name="Zhang T."/>
            <person name="Zhou Y."/>
            <person name="Zhang J."/>
            <person name="Lin C."/>
            <person name="Li X."/>
            <person name="Xing L."/>
            <person name="Huo D."/>
            <person name="Sun M."/>
            <person name="Wang L."/>
            <person name="Mercier A."/>
            <person name="Li F."/>
            <person name="Yang H."/>
            <person name="Xiang J."/>
        </authorList>
    </citation>
    <scope>NUCLEOTIDE SEQUENCE [LARGE SCALE GENOMIC DNA]</scope>
    <source>
        <strain evidence="4">Shaxun</strain>
        <tissue evidence="4">Muscle</tissue>
    </source>
</reference>
<feature type="region of interest" description="Disordered" evidence="1">
    <location>
        <begin position="123"/>
        <end position="158"/>
    </location>
</feature>
<dbReference type="PANTHER" id="PTHR13052:SF3">
    <property type="entry name" value="NUCLEAR FACTOR RELATED TO KAPPA-B-BINDING PROTEIN"/>
    <property type="match status" value="1"/>
</dbReference>
<feature type="domain" description="Nuclear factor related to kappa-B-binding protein second winged helix" evidence="3">
    <location>
        <begin position="340"/>
        <end position="404"/>
    </location>
</feature>
<dbReference type="GO" id="GO:0031011">
    <property type="term" value="C:Ino80 complex"/>
    <property type="evidence" value="ECO:0007669"/>
    <property type="project" value="InterPro"/>
</dbReference>
<evidence type="ECO:0000259" key="3">
    <source>
        <dbReference type="Pfam" id="PF25793"/>
    </source>
</evidence>
<name>A0A2G8LL76_STIJA</name>
<dbReference type="AlphaFoldDB" id="A0A2G8LL76"/>
<proteinExistence type="predicted"/>
<dbReference type="OrthoDB" id="70874at2759"/>
<feature type="compositionally biased region" description="Low complexity" evidence="1">
    <location>
        <begin position="147"/>
        <end position="156"/>
    </location>
</feature>
<dbReference type="InterPro" id="IPR057748">
    <property type="entry name" value="NFRKB_WH_2"/>
</dbReference>
<organism evidence="4 5">
    <name type="scientific">Stichopus japonicus</name>
    <name type="common">Sea cucumber</name>
    <dbReference type="NCBI Taxonomy" id="307972"/>
    <lineage>
        <taxon>Eukaryota</taxon>
        <taxon>Metazoa</taxon>
        <taxon>Echinodermata</taxon>
        <taxon>Eleutherozoa</taxon>
        <taxon>Echinozoa</taxon>
        <taxon>Holothuroidea</taxon>
        <taxon>Aspidochirotacea</taxon>
        <taxon>Aspidochirotida</taxon>
        <taxon>Stichopodidae</taxon>
        <taxon>Apostichopus</taxon>
    </lineage>
</organism>
<evidence type="ECO:0000259" key="2">
    <source>
        <dbReference type="Pfam" id="PF14465"/>
    </source>
</evidence>
<dbReference type="InterPro" id="IPR025220">
    <property type="entry name" value="NFRKB_WH_1"/>
</dbReference>
<dbReference type="InterPro" id="IPR038106">
    <property type="entry name" value="NFRKB_winged_sf"/>
</dbReference>
<comment type="caution">
    <text evidence="4">The sequence shown here is derived from an EMBL/GenBank/DDBJ whole genome shotgun (WGS) entry which is preliminary data.</text>
</comment>
<dbReference type="EMBL" id="MRZV01000043">
    <property type="protein sequence ID" value="PIK61009.1"/>
    <property type="molecule type" value="Genomic_DNA"/>
</dbReference>
<evidence type="ECO:0000313" key="4">
    <source>
        <dbReference type="EMBL" id="PIK61009.1"/>
    </source>
</evidence>
<evidence type="ECO:0000256" key="1">
    <source>
        <dbReference type="SAM" id="MobiDB-lite"/>
    </source>
</evidence>